<dbReference type="EMBL" id="CP000267">
    <property type="protein sequence ID" value="ABD70635.1"/>
    <property type="molecule type" value="Genomic_DNA"/>
</dbReference>
<dbReference type="PROSITE" id="PS51127">
    <property type="entry name" value="BIG1"/>
    <property type="match status" value="3"/>
</dbReference>
<dbReference type="SUPFAM" id="SSF49373">
    <property type="entry name" value="Invasin/intimin cell-adhesion fragments"/>
    <property type="match status" value="4"/>
</dbReference>
<comment type="similarity">
    <text evidence="1">Belongs to the intimin/invasin family.</text>
</comment>
<dbReference type="HOGENOM" id="CLU_017153_0_0_4"/>
<dbReference type="AlphaFoldDB" id="Q21UB8"/>
<evidence type="ECO:0000256" key="1">
    <source>
        <dbReference type="ARBA" id="ARBA00010116"/>
    </source>
</evidence>
<evidence type="ECO:0000259" key="3">
    <source>
        <dbReference type="PROSITE" id="PS51127"/>
    </source>
</evidence>
<dbReference type="STRING" id="338969.Rfer_2924"/>
<dbReference type="PANTHER" id="PTHR39576:SF2">
    <property type="entry name" value="ATTACHING AND EFFACING PROTEIN HOMOLOG-RELATED"/>
    <property type="match status" value="1"/>
</dbReference>
<protein>
    <submittedName>
        <fullName evidence="4">Ig-like, group 1</fullName>
    </submittedName>
</protein>
<feature type="domain" description="Big-1" evidence="3">
    <location>
        <begin position="335"/>
        <end position="443"/>
    </location>
</feature>
<dbReference type="eggNOG" id="COG2373">
    <property type="taxonomic scope" value="Bacteria"/>
</dbReference>
<accession>Q21UB8</accession>
<dbReference type="InterPro" id="IPR051715">
    <property type="entry name" value="Intimin-Invasin_domain"/>
</dbReference>
<dbReference type="InterPro" id="IPR013783">
    <property type="entry name" value="Ig-like_fold"/>
</dbReference>
<dbReference type="InterPro" id="IPR003344">
    <property type="entry name" value="Big_1_dom"/>
</dbReference>
<dbReference type="PROSITE" id="PS50194">
    <property type="entry name" value="FILAMIN_REPEAT"/>
    <property type="match status" value="1"/>
</dbReference>
<dbReference type="SMART" id="SM00634">
    <property type="entry name" value="BID_1"/>
    <property type="match status" value="4"/>
</dbReference>
<dbReference type="GO" id="GO:0009279">
    <property type="term" value="C:cell outer membrane"/>
    <property type="evidence" value="ECO:0007669"/>
    <property type="project" value="TreeGrafter"/>
</dbReference>
<evidence type="ECO:0000313" key="4">
    <source>
        <dbReference type="EMBL" id="ABD70635.1"/>
    </source>
</evidence>
<proteinExistence type="inferred from homology"/>
<dbReference type="InterPro" id="IPR008964">
    <property type="entry name" value="Invasin/intimin_cell_adhesion"/>
</dbReference>
<evidence type="ECO:0000313" key="5">
    <source>
        <dbReference type="Proteomes" id="UP000008332"/>
    </source>
</evidence>
<dbReference type="Pfam" id="PF02369">
    <property type="entry name" value="Big_1"/>
    <property type="match status" value="3"/>
</dbReference>
<gene>
    <name evidence="4" type="ordered locus">Rfer_2924</name>
</gene>
<dbReference type="InterPro" id="IPR017868">
    <property type="entry name" value="Filamin/ABP280_repeat-like"/>
</dbReference>
<dbReference type="PROSITE" id="PS51257">
    <property type="entry name" value="PROKAR_LIPOPROTEIN"/>
    <property type="match status" value="1"/>
</dbReference>
<dbReference type="PANTHER" id="PTHR39576">
    <property type="entry name" value="ATTACHING AND EFFACING PROTEIN HOMOLOG-RELATED-RELATED"/>
    <property type="match status" value="1"/>
</dbReference>
<organism evidence="4 5">
    <name type="scientific">Albidiferax ferrireducens (strain ATCC BAA-621 / DSM 15236 / T118)</name>
    <name type="common">Rhodoferax ferrireducens</name>
    <dbReference type="NCBI Taxonomy" id="338969"/>
    <lineage>
        <taxon>Bacteria</taxon>
        <taxon>Pseudomonadati</taxon>
        <taxon>Pseudomonadota</taxon>
        <taxon>Betaproteobacteria</taxon>
        <taxon>Burkholderiales</taxon>
        <taxon>Comamonadaceae</taxon>
        <taxon>Rhodoferax</taxon>
    </lineage>
</organism>
<dbReference type="KEGG" id="rfr:Rfer_2924"/>
<name>Q21UB8_ALBFT</name>
<reference evidence="5" key="1">
    <citation type="submission" date="2006-02" db="EMBL/GenBank/DDBJ databases">
        <title>Complete sequence of chromosome of Rhodoferax ferrireducens DSM 15236.</title>
        <authorList>
            <person name="Copeland A."/>
            <person name="Lucas S."/>
            <person name="Lapidus A."/>
            <person name="Barry K."/>
            <person name="Detter J.C."/>
            <person name="Glavina del Rio T."/>
            <person name="Hammon N."/>
            <person name="Israni S."/>
            <person name="Pitluck S."/>
            <person name="Brettin T."/>
            <person name="Bruce D."/>
            <person name="Han C."/>
            <person name="Tapia R."/>
            <person name="Gilna P."/>
            <person name="Kiss H."/>
            <person name="Schmutz J."/>
            <person name="Larimer F."/>
            <person name="Land M."/>
            <person name="Kyrpides N."/>
            <person name="Ivanova N."/>
            <person name="Richardson P."/>
        </authorList>
    </citation>
    <scope>NUCLEOTIDE SEQUENCE [LARGE SCALE GENOMIC DNA]</scope>
    <source>
        <strain evidence="5">ATCC BAA-621 / DSM 15236 / T118</strain>
    </source>
</reference>
<keyword evidence="2" id="KW-0732">Signal</keyword>
<feature type="domain" description="Big-1" evidence="3">
    <location>
        <begin position="241"/>
        <end position="329"/>
    </location>
</feature>
<feature type="signal peptide" evidence="2">
    <location>
        <begin position="1"/>
        <end position="27"/>
    </location>
</feature>
<keyword evidence="5" id="KW-1185">Reference proteome</keyword>
<dbReference type="OrthoDB" id="8697973at2"/>
<evidence type="ECO:0000256" key="2">
    <source>
        <dbReference type="SAM" id="SignalP"/>
    </source>
</evidence>
<dbReference type="Gene3D" id="2.60.40.10">
    <property type="entry name" value="Immunoglobulins"/>
    <property type="match status" value="4"/>
</dbReference>
<dbReference type="Proteomes" id="UP000008332">
    <property type="component" value="Chromosome"/>
</dbReference>
<feature type="chain" id="PRO_5004200324" evidence="2">
    <location>
        <begin position="28"/>
        <end position="633"/>
    </location>
</feature>
<feature type="domain" description="Big-1" evidence="3">
    <location>
        <begin position="148"/>
        <end position="239"/>
    </location>
</feature>
<sequence length="633" mass="62300">MNCRKMDMKLLKFVVGLTVAMALTACGGGGGNPGTVSGGSLPVASAPAVGATAATIEVLTSANSLLSSGSEAVITAFVKNGSNVGLANQAVTFSASSGTLQVTTSTTDSTGAVTAKLIAGGDKSIRDITVAVTAGSVSGSVVVPVTGTRVSIAGSGSLQAGGAAAQYTIRAVDSSGNPIGGATVAVSSALGNAVSSSSLSTDSTGTAKFLYTPNKAGTDTLTVSGLGTNASSTVIINAIDFVALSPSNDTAIAIGASQTITVQYKLSGAGVAGQTVAFSTTRGTFVTSTATTDANGQASAVLSSTTAGPAVVAAQIVGVGSVNLPVQFVATTPATIVVQSNPGSVLPNSSGTTNQSTIEAIVRDSNGNAVANRQVNFTAVQDLSNGILSPGTATTDANGRAQVQFIPGASSTPADGVTIQATVASTAITGTTSLTVNGKALFITIAFGNTMSNLDETTYTKTFSVYVTDANGVAVGNQVISLSAIPIEYYKGTLANCVTTTVAGVATTKCGTWVYSGTPTTCANEDLNLDGILNAGEDTNKNGQLTPGNIVVAAPGSVTTDVSGRATFAIQYGEQFAPWATIAITARATVAGTESRQSILYGLAGLASDFEATTPPAGATSPFGSSSLCTNPN</sequence>